<feature type="domain" description="PKD" evidence="2">
    <location>
        <begin position="582"/>
        <end position="625"/>
    </location>
</feature>
<organism evidence="3 4">
    <name type="scientific">Lishizhenia tianjinensis</name>
    <dbReference type="NCBI Taxonomy" id="477690"/>
    <lineage>
        <taxon>Bacteria</taxon>
        <taxon>Pseudomonadati</taxon>
        <taxon>Bacteroidota</taxon>
        <taxon>Flavobacteriia</taxon>
        <taxon>Flavobacteriales</taxon>
        <taxon>Crocinitomicaceae</taxon>
        <taxon>Lishizhenia</taxon>
    </lineage>
</organism>
<dbReference type="NCBIfam" id="TIGR04131">
    <property type="entry name" value="Bac_Flav_CTERM"/>
    <property type="match status" value="1"/>
</dbReference>
<keyword evidence="4" id="KW-1185">Reference proteome</keyword>
<protein>
    <submittedName>
        <fullName evidence="3">Gliding motility-associated C-terminal domain-containing protein</fullName>
    </submittedName>
</protein>
<name>A0A1I7AHB0_9FLAO</name>
<proteinExistence type="predicted"/>
<feature type="signal peptide" evidence="1">
    <location>
        <begin position="1"/>
        <end position="18"/>
    </location>
</feature>
<dbReference type="Proteomes" id="UP000236454">
    <property type="component" value="Unassembled WGS sequence"/>
</dbReference>
<dbReference type="SMART" id="SM00089">
    <property type="entry name" value="PKD"/>
    <property type="match status" value="1"/>
</dbReference>
<dbReference type="InterPro" id="IPR013783">
    <property type="entry name" value="Ig-like_fold"/>
</dbReference>
<keyword evidence="1" id="KW-0732">Signal</keyword>
<evidence type="ECO:0000313" key="3">
    <source>
        <dbReference type="EMBL" id="SFT74332.1"/>
    </source>
</evidence>
<feature type="chain" id="PRO_5014738015" evidence="1">
    <location>
        <begin position="19"/>
        <end position="819"/>
    </location>
</feature>
<sequence length="819" mass="90922">MRKLINICFLFLTLHSLGQPQIPAPSCFKAVEVCDSVLLYPNKWVTPPNNPNIFNYTTDLNAYNPGNSSNIFPQTNPLTPSHGTCTNHGNTRYWISLTVDNSGWLEFYFISGPQNSPDNFISWTLYKNQNYFNNTACDQLLTNTTQCIACNGNLFITTFNGNTGMSQIAGTLPNTLPVRREPSIYANAGDKFILLINVSTEMNLSTQQPVYHPRAYFGNAIPGNENSTTTATFTCEPWTVPQNICLGDSAWVELSNTYNGYDDSYTYTFLNNVNDVVNTNYAPWFQVLPTDTTTYMVEVSQNGVIYDTLSFTVNIATPPTPNAGPDIFLCEGDTAQFNAQLSDTSNYFLWHPLDTSDYISATDTLNIAYASQPDNDLLILFENNGVCPTGIDSVYIYTHPTPQLQVLQDTSICINGNAQLEAVVNNTVVQNYAWSFPSDSTALQTFLTDSNTWVSCMATDSIGCSSNVDSVLITVLDSINVNTLLNVDYCEGETITLNNTTTGGLAPYTYSWQYGGQEISTAASTPFAPIGIDELTLIVNDACETPADTSILSFTPYPMPSLSLNTNDTLLCYPGEINLSFTPSPLVQNWVWDLGDGNLIDDVNPLDYTYHQTGIFEVELSYTTTDNCKDTLASLQLEIIENPVAAFEFNNDITEFSTQVLFSNTSRYATHYSWSFENAQPATSTLENPTANFEEGEIGLYEIELIAFNAIGCSDTLRKSINIAPEFSLFAPNTFTPNGDQSNNRWSVAVNGIDTEDFHVQIFNRHGTLIFESYDYNFSWDGTYKGQRVPTGIYTWKIDLSTSQNAQRVVKHGFVNVQY</sequence>
<dbReference type="SUPFAM" id="SSF49299">
    <property type="entry name" value="PKD domain"/>
    <property type="match status" value="2"/>
</dbReference>
<dbReference type="PROSITE" id="PS50093">
    <property type="entry name" value="PKD"/>
    <property type="match status" value="1"/>
</dbReference>
<dbReference type="InterPro" id="IPR035986">
    <property type="entry name" value="PKD_dom_sf"/>
</dbReference>
<dbReference type="Gene3D" id="2.60.40.10">
    <property type="entry name" value="Immunoglobulins"/>
    <property type="match status" value="2"/>
</dbReference>
<dbReference type="InterPro" id="IPR000601">
    <property type="entry name" value="PKD_dom"/>
</dbReference>
<evidence type="ECO:0000313" key="4">
    <source>
        <dbReference type="Proteomes" id="UP000236454"/>
    </source>
</evidence>
<reference evidence="3 4" key="1">
    <citation type="submission" date="2016-10" db="EMBL/GenBank/DDBJ databases">
        <authorList>
            <person name="de Groot N.N."/>
        </authorList>
    </citation>
    <scope>NUCLEOTIDE SEQUENCE [LARGE SCALE GENOMIC DNA]</scope>
    <source>
        <strain evidence="3 4">CGMCC 1.7005</strain>
    </source>
</reference>
<dbReference type="Pfam" id="PF13585">
    <property type="entry name" value="CHU_C"/>
    <property type="match status" value="1"/>
</dbReference>
<evidence type="ECO:0000259" key="2">
    <source>
        <dbReference type="PROSITE" id="PS50093"/>
    </source>
</evidence>
<dbReference type="OrthoDB" id="1652165at2"/>
<dbReference type="InterPro" id="IPR026341">
    <property type="entry name" value="T9SS_type_B"/>
</dbReference>
<accession>A0A1I7AHB0</accession>
<gene>
    <name evidence="3" type="ORF">SAMN05216474_2092</name>
</gene>
<dbReference type="STRING" id="477690.SAMN05216474_2092"/>
<dbReference type="InterPro" id="IPR022409">
    <property type="entry name" value="PKD/Chitinase_dom"/>
</dbReference>
<evidence type="ECO:0000256" key="1">
    <source>
        <dbReference type="SAM" id="SignalP"/>
    </source>
</evidence>
<dbReference type="AlphaFoldDB" id="A0A1I7AHB0"/>
<dbReference type="EMBL" id="FPAS01000003">
    <property type="protein sequence ID" value="SFT74332.1"/>
    <property type="molecule type" value="Genomic_DNA"/>
</dbReference>